<dbReference type="InParanoid" id="E4XFA4"/>
<dbReference type="InterPro" id="IPR038870">
    <property type="entry name" value="UBAP1"/>
</dbReference>
<evidence type="ECO:0000256" key="1">
    <source>
        <dbReference type="SAM" id="MobiDB-lite"/>
    </source>
</evidence>
<reference evidence="3" key="1">
    <citation type="journal article" date="2010" name="Science">
        <title>Plasticity of animal genome architecture unmasked by rapid evolution of a pelagic tunicate.</title>
        <authorList>
            <person name="Denoeud F."/>
            <person name="Henriet S."/>
            <person name="Mungpakdee S."/>
            <person name="Aury J.M."/>
            <person name="Da Silva C."/>
            <person name="Brinkmann H."/>
            <person name="Mikhaleva J."/>
            <person name="Olsen L.C."/>
            <person name="Jubin C."/>
            <person name="Canestro C."/>
            <person name="Bouquet J.M."/>
            <person name="Danks G."/>
            <person name="Poulain J."/>
            <person name="Campsteijn C."/>
            <person name="Adamski M."/>
            <person name="Cross I."/>
            <person name="Yadetie F."/>
            <person name="Muffato M."/>
            <person name="Louis A."/>
            <person name="Butcher S."/>
            <person name="Tsagkogeorga G."/>
            <person name="Konrad A."/>
            <person name="Singh S."/>
            <person name="Jensen M.F."/>
            <person name="Cong E.H."/>
            <person name="Eikeseth-Otteraa H."/>
            <person name="Noel B."/>
            <person name="Anthouard V."/>
            <person name="Porcel B.M."/>
            <person name="Kachouri-Lafond R."/>
            <person name="Nishino A."/>
            <person name="Ugolini M."/>
            <person name="Chourrout P."/>
            <person name="Nishida H."/>
            <person name="Aasland R."/>
            <person name="Huzurbazar S."/>
            <person name="Westhof E."/>
            <person name="Delsuc F."/>
            <person name="Lehrach H."/>
            <person name="Reinhardt R."/>
            <person name="Weissenbach J."/>
            <person name="Roy S.W."/>
            <person name="Artiguenave F."/>
            <person name="Postlethwait J.H."/>
            <person name="Manak J.R."/>
            <person name="Thompson E.M."/>
            <person name="Jaillon O."/>
            <person name="Du Pasquier L."/>
            <person name="Boudinot P."/>
            <person name="Liberles D.A."/>
            <person name="Volff J.N."/>
            <person name="Philippe H."/>
            <person name="Lenhard B."/>
            <person name="Roest Crollius H."/>
            <person name="Wincker P."/>
            <person name="Chourrout D."/>
        </authorList>
    </citation>
    <scope>NUCLEOTIDE SEQUENCE [LARGE SCALE GENOMIC DNA]</scope>
</reference>
<sequence length="276" mass="30877">MTYSGEMKTPPPIPPRTSKTIDQNDSVAHQPSPSSLAQPVIPPRKSNSVIDAFENIHDDPWEAARISSINEHEELKSIFTQEPLPANTSTPVPKKQQKHLADISIVADIESLLAQRRNQTEQERKQNFSKSALAALNSLPVIENRSATPTQRGMSPVAAPTSRPKTEQEKFVDQLAEMGYNRCIIAKAFQILGHDRSKIMDYLNAYSVLIEKGYPSGKVLQVLQICENSLAESKVFFDKSPKYIEMGFELAAIRKALIRYPNEPRLQLESLVQGRT</sequence>
<proteinExistence type="predicted"/>
<dbReference type="OrthoDB" id="2018023at2759"/>
<dbReference type="PROSITE" id="PS50030">
    <property type="entry name" value="UBA"/>
    <property type="match status" value="1"/>
</dbReference>
<protein>
    <recommendedName>
        <fullName evidence="2">UBA domain-containing protein</fullName>
    </recommendedName>
</protein>
<organism evidence="3">
    <name type="scientific">Oikopleura dioica</name>
    <name type="common">Tunicate</name>
    <dbReference type="NCBI Taxonomy" id="34765"/>
    <lineage>
        <taxon>Eukaryota</taxon>
        <taxon>Metazoa</taxon>
        <taxon>Chordata</taxon>
        <taxon>Tunicata</taxon>
        <taxon>Appendicularia</taxon>
        <taxon>Copelata</taxon>
        <taxon>Oikopleuridae</taxon>
        <taxon>Oikopleura</taxon>
    </lineage>
</organism>
<evidence type="ECO:0000313" key="3">
    <source>
        <dbReference type="EMBL" id="CBY24292.1"/>
    </source>
</evidence>
<dbReference type="EMBL" id="FN653044">
    <property type="protein sequence ID" value="CBY24292.1"/>
    <property type="molecule type" value="Genomic_DNA"/>
</dbReference>
<dbReference type="GO" id="GO:0043162">
    <property type="term" value="P:ubiquitin-dependent protein catabolic process via the multivesicular body sorting pathway"/>
    <property type="evidence" value="ECO:0007669"/>
    <property type="project" value="InterPro"/>
</dbReference>
<dbReference type="AlphaFoldDB" id="E4XFA4"/>
<dbReference type="PANTHER" id="PTHR15960:SF5">
    <property type="entry name" value="LD44032P"/>
    <property type="match status" value="1"/>
</dbReference>
<accession>E4XFA4</accession>
<feature type="domain" description="UBA" evidence="2">
    <location>
        <begin position="166"/>
        <end position="206"/>
    </location>
</feature>
<dbReference type="PANTHER" id="PTHR15960">
    <property type="entry name" value="LD44032P"/>
    <property type="match status" value="1"/>
</dbReference>
<dbReference type="GO" id="GO:0043130">
    <property type="term" value="F:ubiquitin binding"/>
    <property type="evidence" value="ECO:0007669"/>
    <property type="project" value="InterPro"/>
</dbReference>
<dbReference type="Proteomes" id="UP000001307">
    <property type="component" value="Unassembled WGS sequence"/>
</dbReference>
<dbReference type="GO" id="GO:0000813">
    <property type="term" value="C:ESCRT I complex"/>
    <property type="evidence" value="ECO:0007669"/>
    <property type="project" value="InterPro"/>
</dbReference>
<feature type="region of interest" description="Disordered" evidence="1">
    <location>
        <begin position="1"/>
        <end position="47"/>
    </location>
</feature>
<dbReference type="Gene3D" id="1.20.120.1920">
    <property type="entry name" value="UBAP1 SOUBA domain"/>
    <property type="match status" value="1"/>
</dbReference>
<evidence type="ECO:0000313" key="4">
    <source>
        <dbReference type="Proteomes" id="UP000001307"/>
    </source>
</evidence>
<feature type="region of interest" description="Disordered" evidence="1">
    <location>
        <begin position="145"/>
        <end position="166"/>
    </location>
</feature>
<dbReference type="InterPro" id="IPR042575">
    <property type="entry name" value="UBAP1_C"/>
</dbReference>
<evidence type="ECO:0000259" key="2">
    <source>
        <dbReference type="PROSITE" id="PS50030"/>
    </source>
</evidence>
<dbReference type="InterPro" id="IPR015940">
    <property type="entry name" value="UBA"/>
</dbReference>
<feature type="compositionally biased region" description="Polar residues" evidence="1">
    <location>
        <begin position="17"/>
        <end position="37"/>
    </location>
</feature>
<keyword evidence="4" id="KW-1185">Reference proteome</keyword>
<name>E4XFA4_OIKDI</name>
<gene>
    <name evidence="3" type="ORF">GSOID_T00009645001</name>
</gene>